<dbReference type="AlphaFoldDB" id="A0A7R8ZG04"/>
<dbReference type="EMBL" id="OA571517">
    <property type="protein sequence ID" value="CAD7204014.1"/>
    <property type="molecule type" value="Genomic_DNA"/>
</dbReference>
<sequence>MSFLGLLGLLLCARSPSNSSACCLVVDPERDPGQHDDEDRRQVRLEHEVADVPLEFERQR</sequence>
<proteinExistence type="predicted"/>
<gene>
    <name evidence="2" type="ORF">TDIB3V08_LOCUS10176</name>
</gene>
<evidence type="ECO:0008006" key="3">
    <source>
        <dbReference type="Google" id="ProtNLM"/>
    </source>
</evidence>
<evidence type="ECO:0000313" key="2">
    <source>
        <dbReference type="EMBL" id="CAD7204014.1"/>
    </source>
</evidence>
<organism evidence="2">
    <name type="scientific">Timema douglasi</name>
    <name type="common">Walking stick</name>
    <dbReference type="NCBI Taxonomy" id="61478"/>
    <lineage>
        <taxon>Eukaryota</taxon>
        <taxon>Metazoa</taxon>
        <taxon>Ecdysozoa</taxon>
        <taxon>Arthropoda</taxon>
        <taxon>Hexapoda</taxon>
        <taxon>Insecta</taxon>
        <taxon>Pterygota</taxon>
        <taxon>Neoptera</taxon>
        <taxon>Polyneoptera</taxon>
        <taxon>Phasmatodea</taxon>
        <taxon>Timematodea</taxon>
        <taxon>Timematoidea</taxon>
        <taxon>Timematidae</taxon>
        <taxon>Timema</taxon>
    </lineage>
</organism>
<feature type="chain" id="PRO_5031069535" description="Secreted protein" evidence="1">
    <location>
        <begin position="20"/>
        <end position="60"/>
    </location>
</feature>
<name>A0A7R8ZG04_TIMDO</name>
<accession>A0A7R8ZG04</accession>
<reference evidence="2" key="1">
    <citation type="submission" date="2020-11" db="EMBL/GenBank/DDBJ databases">
        <authorList>
            <person name="Tran Van P."/>
        </authorList>
    </citation>
    <scope>NUCLEOTIDE SEQUENCE</scope>
</reference>
<protein>
    <recommendedName>
        <fullName evidence="3">Secreted protein</fullName>
    </recommendedName>
</protein>
<keyword evidence="1" id="KW-0732">Signal</keyword>
<evidence type="ECO:0000256" key="1">
    <source>
        <dbReference type="SAM" id="SignalP"/>
    </source>
</evidence>
<feature type="signal peptide" evidence="1">
    <location>
        <begin position="1"/>
        <end position="19"/>
    </location>
</feature>